<dbReference type="SUPFAM" id="SSF53223">
    <property type="entry name" value="Aminoacid dehydrogenase-like, N-terminal domain"/>
    <property type="match status" value="1"/>
</dbReference>
<name>A0A2T4ZF01_9HYPH</name>
<dbReference type="InterPro" id="IPR046346">
    <property type="entry name" value="Aminoacid_DH-like_N_sf"/>
</dbReference>
<sequence>MIRACCIGWPVTHVRSPLIHGFWLKEHAIRGDYGREAVEPGQVEAFLRSLNDRGYAGCNVTIPHKEAAFAAMDEVEPGAVAVGAVNTVWLDRGRLVGMNSDVIGFLKNLDDHVPNWEREVRHAVVLGAGGAARGIVHGLLSRGVETVTVANRSLSKAEAIAVAHPTSLRVADWASLPDRVADADLLVNTTSLGMKGQPALDLPLDTLKPTAIVSDIVYVPLATDLLTRAEARGHRTVEGLGMLLHQAVPGFEKWFGISPKVTRGLWEHVAADVRGS</sequence>
<feature type="binding site" evidence="8">
    <location>
        <begin position="127"/>
        <end position="131"/>
    </location>
    <ligand>
        <name>NADP(+)</name>
        <dbReference type="ChEBI" id="CHEBI:58349"/>
    </ligand>
</feature>
<feature type="binding site" evidence="8">
    <location>
        <position position="246"/>
    </location>
    <ligand>
        <name>shikimate</name>
        <dbReference type="ChEBI" id="CHEBI:36208"/>
    </ligand>
</feature>
<dbReference type="GO" id="GO:0050661">
    <property type="term" value="F:NADP binding"/>
    <property type="evidence" value="ECO:0007669"/>
    <property type="project" value="InterPro"/>
</dbReference>
<feature type="binding site" evidence="8">
    <location>
        <position position="86"/>
    </location>
    <ligand>
        <name>shikimate</name>
        <dbReference type="ChEBI" id="CHEBI:36208"/>
    </ligand>
</feature>
<feature type="binding site" evidence="8">
    <location>
        <position position="101"/>
    </location>
    <ligand>
        <name>shikimate</name>
        <dbReference type="ChEBI" id="CHEBI:36208"/>
    </ligand>
</feature>
<dbReference type="Pfam" id="PF08501">
    <property type="entry name" value="Shikimate_dh_N"/>
    <property type="match status" value="1"/>
</dbReference>
<comment type="subunit">
    <text evidence="8">Homodimer.</text>
</comment>
<dbReference type="HAMAP" id="MF_00222">
    <property type="entry name" value="Shikimate_DH_AroE"/>
    <property type="match status" value="1"/>
</dbReference>
<dbReference type="PANTHER" id="PTHR21089">
    <property type="entry name" value="SHIKIMATE DEHYDROGENASE"/>
    <property type="match status" value="1"/>
</dbReference>
<dbReference type="CDD" id="cd01065">
    <property type="entry name" value="NAD_bind_Shikimate_DH"/>
    <property type="match status" value="1"/>
</dbReference>
<dbReference type="SUPFAM" id="SSF51735">
    <property type="entry name" value="NAD(P)-binding Rossmann-fold domains"/>
    <property type="match status" value="1"/>
</dbReference>
<dbReference type="RefSeq" id="WP_108176295.1">
    <property type="nucleotide sequence ID" value="NZ_PZZL01000003.1"/>
</dbReference>
<evidence type="ECO:0000256" key="2">
    <source>
        <dbReference type="ARBA" id="ARBA00012962"/>
    </source>
</evidence>
<feature type="domain" description="Quinate/shikimate 5-dehydrogenase/glutamyl-tRNA reductase" evidence="9">
    <location>
        <begin position="121"/>
        <end position="191"/>
    </location>
</feature>
<dbReference type="EMBL" id="PZZL01000003">
    <property type="protein sequence ID" value="PTM60471.1"/>
    <property type="molecule type" value="Genomic_DNA"/>
</dbReference>
<dbReference type="Gene3D" id="3.40.50.10860">
    <property type="entry name" value="Leucine Dehydrogenase, chain A, domain 1"/>
    <property type="match status" value="1"/>
</dbReference>
<feature type="binding site" evidence="8">
    <location>
        <position position="61"/>
    </location>
    <ligand>
        <name>shikimate</name>
        <dbReference type="ChEBI" id="CHEBI:36208"/>
    </ligand>
</feature>
<dbReference type="InterPro" id="IPR022893">
    <property type="entry name" value="Shikimate_DH_fam"/>
</dbReference>
<dbReference type="NCBIfam" id="NF001312">
    <property type="entry name" value="PRK00258.1-4"/>
    <property type="match status" value="1"/>
</dbReference>
<protein>
    <recommendedName>
        <fullName evidence="2 8">Shikimate dehydrogenase (NADP(+))</fullName>
        <shortName evidence="8">SDH</shortName>
        <ecNumber evidence="2 8">1.1.1.25</ecNumber>
    </recommendedName>
</protein>
<proteinExistence type="inferred from homology"/>
<dbReference type="OrthoDB" id="9792692at2"/>
<evidence type="ECO:0000313" key="12">
    <source>
        <dbReference type="EMBL" id="PTM60471.1"/>
    </source>
</evidence>
<comment type="similarity">
    <text evidence="8">Belongs to the shikimate dehydrogenase family.</text>
</comment>
<dbReference type="InterPro" id="IPR011342">
    <property type="entry name" value="Shikimate_DH"/>
</dbReference>
<comment type="pathway">
    <text evidence="1 8">Metabolic intermediate biosynthesis; chorismate biosynthesis; chorismate from D-erythrose 4-phosphate and phosphoenolpyruvate: step 4/7.</text>
</comment>
<dbReference type="AlphaFoldDB" id="A0A2T4ZF01"/>
<comment type="catalytic activity">
    <reaction evidence="7 8">
        <text>shikimate + NADP(+) = 3-dehydroshikimate + NADPH + H(+)</text>
        <dbReference type="Rhea" id="RHEA:17737"/>
        <dbReference type="ChEBI" id="CHEBI:15378"/>
        <dbReference type="ChEBI" id="CHEBI:16630"/>
        <dbReference type="ChEBI" id="CHEBI:36208"/>
        <dbReference type="ChEBI" id="CHEBI:57783"/>
        <dbReference type="ChEBI" id="CHEBI:58349"/>
        <dbReference type="EC" id="1.1.1.25"/>
    </reaction>
</comment>
<evidence type="ECO:0000256" key="7">
    <source>
        <dbReference type="ARBA" id="ARBA00049442"/>
    </source>
</evidence>
<evidence type="ECO:0000256" key="1">
    <source>
        <dbReference type="ARBA" id="ARBA00004871"/>
    </source>
</evidence>
<accession>A0A2T4ZF01</accession>
<evidence type="ECO:0000256" key="6">
    <source>
        <dbReference type="ARBA" id="ARBA00023141"/>
    </source>
</evidence>
<dbReference type="Pfam" id="PF18317">
    <property type="entry name" value="SDH_C"/>
    <property type="match status" value="1"/>
</dbReference>
<evidence type="ECO:0000256" key="3">
    <source>
        <dbReference type="ARBA" id="ARBA00022605"/>
    </source>
</evidence>
<evidence type="ECO:0000256" key="4">
    <source>
        <dbReference type="ARBA" id="ARBA00022857"/>
    </source>
</evidence>
<organism evidence="12 13">
    <name type="scientific">Phreatobacter oligotrophus</name>
    <dbReference type="NCBI Taxonomy" id="1122261"/>
    <lineage>
        <taxon>Bacteria</taxon>
        <taxon>Pseudomonadati</taxon>
        <taxon>Pseudomonadota</taxon>
        <taxon>Alphaproteobacteria</taxon>
        <taxon>Hyphomicrobiales</taxon>
        <taxon>Phreatobacteraceae</taxon>
        <taxon>Phreatobacter</taxon>
    </lineage>
</organism>
<dbReference type="GO" id="GO:0004764">
    <property type="term" value="F:shikimate 3-dehydrogenase (NADP+) activity"/>
    <property type="evidence" value="ECO:0007669"/>
    <property type="project" value="UniProtKB-UniRule"/>
</dbReference>
<dbReference type="EC" id="1.1.1.25" evidence="2 8"/>
<evidence type="ECO:0000259" key="9">
    <source>
        <dbReference type="Pfam" id="PF01488"/>
    </source>
</evidence>
<evidence type="ECO:0000313" key="13">
    <source>
        <dbReference type="Proteomes" id="UP000241808"/>
    </source>
</evidence>
<dbReference type="UniPathway" id="UPA00053">
    <property type="reaction ID" value="UER00087"/>
</dbReference>
<comment type="function">
    <text evidence="8">Involved in the biosynthesis of the chorismate, which leads to the biosynthesis of aromatic amino acids. Catalyzes the reversible NADPH linked reduction of 3-dehydroshikimate (DHSA) to yield shikimate (SA).</text>
</comment>
<keyword evidence="3 8" id="KW-0028">Amino-acid biosynthesis</keyword>
<keyword evidence="4 8" id="KW-0521">NADP</keyword>
<comment type="caution">
    <text evidence="12">The sequence shown here is derived from an EMBL/GenBank/DDBJ whole genome shotgun (WGS) entry which is preliminary data.</text>
</comment>
<reference evidence="12 13" key="1">
    <citation type="submission" date="2018-04" db="EMBL/GenBank/DDBJ databases">
        <title>Genomic Encyclopedia of Archaeal and Bacterial Type Strains, Phase II (KMG-II): from individual species to whole genera.</title>
        <authorList>
            <person name="Goeker M."/>
        </authorList>
    </citation>
    <scope>NUCLEOTIDE SEQUENCE [LARGE SCALE GENOMIC DNA]</scope>
    <source>
        <strain evidence="12 13">DSM 25521</strain>
    </source>
</reference>
<dbReference type="Pfam" id="PF01488">
    <property type="entry name" value="Shikimate_DH"/>
    <property type="match status" value="1"/>
</dbReference>
<dbReference type="InterPro" id="IPR041121">
    <property type="entry name" value="SDH_C"/>
</dbReference>
<gene>
    <name evidence="8" type="primary">aroE</name>
    <name evidence="12" type="ORF">C8P69_103405</name>
</gene>
<dbReference type="GO" id="GO:0005829">
    <property type="term" value="C:cytosol"/>
    <property type="evidence" value="ECO:0007669"/>
    <property type="project" value="TreeGrafter"/>
</dbReference>
<dbReference type="InterPro" id="IPR013708">
    <property type="entry name" value="Shikimate_DH-bd_N"/>
</dbReference>
<keyword evidence="13" id="KW-1185">Reference proteome</keyword>
<feature type="binding site" evidence="8">
    <location>
        <position position="239"/>
    </location>
    <ligand>
        <name>NADP(+)</name>
        <dbReference type="ChEBI" id="CHEBI:58349"/>
    </ligand>
</feature>
<keyword evidence="6 8" id="KW-0057">Aromatic amino acid biosynthesis</keyword>
<dbReference type="PANTHER" id="PTHR21089:SF1">
    <property type="entry name" value="BIFUNCTIONAL 3-DEHYDROQUINATE DEHYDRATASE_SHIKIMATE DEHYDROGENASE, CHLOROPLASTIC"/>
    <property type="match status" value="1"/>
</dbReference>
<evidence type="ECO:0000259" key="11">
    <source>
        <dbReference type="Pfam" id="PF18317"/>
    </source>
</evidence>
<dbReference type="GO" id="GO:0008652">
    <property type="term" value="P:amino acid biosynthetic process"/>
    <property type="evidence" value="ECO:0007669"/>
    <property type="project" value="UniProtKB-KW"/>
</dbReference>
<feature type="binding site" evidence="8">
    <location>
        <position position="218"/>
    </location>
    <ligand>
        <name>shikimate</name>
        <dbReference type="ChEBI" id="CHEBI:36208"/>
    </ligand>
</feature>
<feature type="domain" description="SDH C-terminal" evidence="11">
    <location>
        <begin position="239"/>
        <end position="261"/>
    </location>
</feature>
<dbReference type="GO" id="GO:0009073">
    <property type="term" value="P:aromatic amino acid family biosynthetic process"/>
    <property type="evidence" value="ECO:0007669"/>
    <property type="project" value="UniProtKB-KW"/>
</dbReference>
<feature type="domain" description="Shikimate dehydrogenase substrate binding N-terminal" evidence="10">
    <location>
        <begin position="7"/>
        <end position="88"/>
    </location>
</feature>
<dbReference type="GO" id="GO:0009423">
    <property type="term" value="P:chorismate biosynthetic process"/>
    <property type="evidence" value="ECO:0007669"/>
    <property type="project" value="UniProtKB-UniRule"/>
</dbReference>
<feature type="active site" description="Proton acceptor" evidence="8">
    <location>
        <position position="65"/>
    </location>
</feature>
<dbReference type="InterPro" id="IPR036291">
    <property type="entry name" value="NAD(P)-bd_dom_sf"/>
</dbReference>
<evidence type="ECO:0000259" key="10">
    <source>
        <dbReference type="Pfam" id="PF08501"/>
    </source>
</evidence>
<comment type="caution">
    <text evidence="8">Lacks conserved residue(s) required for the propagation of feature annotation.</text>
</comment>
<dbReference type="Gene3D" id="3.40.50.720">
    <property type="entry name" value="NAD(P)-binding Rossmann-like Domain"/>
    <property type="match status" value="1"/>
</dbReference>
<evidence type="ECO:0000256" key="8">
    <source>
        <dbReference type="HAMAP-Rule" id="MF_00222"/>
    </source>
</evidence>
<keyword evidence="5 8" id="KW-0560">Oxidoreductase</keyword>
<evidence type="ECO:0000256" key="5">
    <source>
        <dbReference type="ARBA" id="ARBA00023002"/>
    </source>
</evidence>
<dbReference type="Proteomes" id="UP000241808">
    <property type="component" value="Unassembled WGS sequence"/>
</dbReference>
<dbReference type="NCBIfam" id="TIGR00507">
    <property type="entry name" value="aroE"/>
    <property type="match status" value="1"/>
</dbReference>
<feature type="binding site" evidence="8">
    <location>
        <position position="216"/>
    </location>
    <ligand>
        <name>NADP(+)</name>
        <dbReference type="ChEBI" id="CHEBI:58349"/>
    </ligand>
</feature>
<dbReference type="GO" id="GO:0019632">
    <property type="term" value="P:shikimate metabolic process"/>
    <property type="evidence" value="ECO:0007669"/>
    <property type="project" value="InterPro"/>
</dbReference>
<dbReference type="InterPro" id="IPR006151">
    <property type="entry name" value="Shikm_DH/Glu-tRNA_Rdtase"/>
</dbReference>